<accession>A0ABU9IME9</accession>
<dbReference type="Proteomes" id="UP001485226">
    <property type="component" value="Unassembled WGS sequence"/>
</dbReference>
<dbReference type="InterPro" id="IPR036412">
    <property type="entry name" value="HAD-like_sf"/>
</dbReference>
<protein>
    <recommendedName>
        <fullName evidence="3">phosphoserine phosphatase</fullName>
        <ecNumber evidence="3">3.1.3.3</ecNumber>
    </recommendedName>
</protein>
<reference evidence="11 12" key="1">
    <citation type="submission" date="2024-04" db="EMBL/GenBank/DDBJ databases">
        <title>Flavobacterium sp. DGU38 16S ribosomal RNA gene Genome sequencing and assembly.</title>
        <authorList>
            <person name="Park S."/>
        </authorList>
    </citation>
    <scope>NUCLEOTIDE SEQUENCE [LARGE SCALE GENOMIC DNA]</scope>
    <source>
        <strain evidence="11 12">DGU38</strain>
    </source>
</reference>
<proteinExistence type="predicted"/>
<organism evidence="11 12">
    <name type="scientific">Flavobacterium calami</name>
    <dbReference type="NCBI Taxonomy" id="3139144"/>
    <lineage>
        <taxon>Bacteria</taxon>
        <taxon>Pseudomonadati</taxon>
        <taxon>Bacteroidota</taxon>
        <taxon>Flavobacteriia</taxon>
        <taxon>Flavobacteriales</taxon>
        <taxon>Flavobacteriaceae</taxon>
        <taxon>Flavobacterium</taxon>
    </lineage>
</organism>
<dbReference type="Pfam" id="PF12710">
    <property type="entry name" value="HAD"/>
    <property type="match status" value="1"/>
</dbReference>
<dbReference type="Gene3D" id="3.40.50.1000">
    <property type="entry name" value="HAD superfamily/HAD-like"/>
    <property type="match status" value="1"/>
</dbReference>
<evidence type="ECO:0000256" key="1">
    <source>
        <dbReference type="ARBA" id="ARBA00001946"/>
    </source>
</evidence>
<evidence type="ECO:0000256" key="7">
    <source>
        <dbReference type="ARBA" id="ARBA00022842"/>
    </source>
</evidence>
<keyword evidence="5" id="KW-0479">Metal-binding</keyword>
<dbReference type="PROSITE" id="PS51257">
    <property type="entry name" value="PROKAR_LIPOPROTEIN"/>
    <property type="match status" value="1"/>
</dbReference>
<name>A0ABU9IME9_9FLAO</name>
<evidence type="ECO:0000256" key="10">
    <source>
        <dbReference type="ARBA" id="ARBA00048523"/>
    </source>
</evidence>
<evidence type="ECO:0000256" key="5">
    <source>
        <dbReference type="ARBA" id="ARBA00022723"/>
    </source>
</evidence>
<dbReference type="InterPro" id="IPR023214">
    <property type="entry name" value="HAD_sf"/>
</dbReference>
<comment type="catalytic activity">
    <reaction evidence="9">
        <text>O-phospho-L-serine + H2O = L-serine + phosphate</text>
        <dbReference type="Rhea" id="RHEA:21208"/>
        <dbReference type="ChEBI" id="CHEBI:15377"/>
        <dbReference type="ChEBI" id="CHEBI:33384"/>
        <dbReference type="ChEBI" id="CHEBI:43474"/>
        <dbReference type="ChEBI" id="CHEBI:57524"/>
        <dbReference type="EC" id="3.1.3.3"/>
    </reaction>
</comment>
<dbReference type="InterPro" id="IPR050582">
    <property type="entry name" value="HAD-like_SerB"/>
</dbReference>
<evidence type="ECO:0000313" key="11">
    <source>
        <dbReference type="EMBL" id="MEL1253623.1"/>
    </source>
</evidence>
<dbReference type="PANTHER" id="PTHR43344">
    <property type="entry name" value="PHOSPHOSERINE PHOSPHATASE"/>
    <property type="match status" value="1"/>
</dbReference>
<dbReference type="GO" id="GO:0016787">
    <property type="term" value="F:hydrolase activity"/>
    <property type="evidence" value="ECO:0007669"/>
    <property type="project" value="UniProtKB-KW"/>
</dbReference>
<evidence type="ECO:0000313" key="12">
    <source>
        <dbReference type="Proteomes" id="UP001485226"/>
    </source>
</evidence>
<dbReference type="EC" id="3.1.3.3" evidence="3"/>
<keyword evidence="7" id="KW-0460">Magnesium</keyword>
<dbReference type="RefSeq" id="WP_341691194.1">
    <property type="nucleotide sequence ID" value="NZ_JBBYHS010000007.1"/>
</dbReference>
<comment type="catalytic activity">
    <reaction evidence="10">
        <text>O-phospho-D-serine + H2O = D-serine + phosphate</text>
        <dbReference type="Rhea" id="RHEA:24873"/>
        <dbReference type="ChEBI" id="CHEBI:15377"/>
        <dbReference type="ChEBI" id="CHEBI:35247"/>
        <dbReference type="ChEBI" id="CHEBI:43474"/>
        <dbReference type="ChEBI" id="CHEBI:58680"/>
        <dbReference type="EC" id="3.1.3.3"/>
    </reaction>
</comment>
<evidence type="ECO:0000256" key="4">
    <source>
        <dbReference type="ARBA" id="ARBA00022605"/>
    </source>
</evidence>
<evidence type="ECO:0000256" key="3">
    <source>
        <dbReference type="ARBA" id="ARBA00012640"/>
    </source>
</evidence>
<keyword evidence="4" id="KW-0028">Amino-acid biosynthesis</keyword>
<evidence type="ECO:0000256" key="6">
    <source>
        <dbReference type="ARBA" id="ARBA00022801"/>
    </source>
</evidence>
<evidence type="ECO:0000256" key="8">
    <source>
        <dbReference type="ARBA" id="ARBA00023299"/>
    </source>
</evidence>
<keyword evidence="6 11" id="KW-0378">Hydrolase</keyword>
<dbReference type="PANTHER" id="PTHR43344:SF2">
    <property type="entry name" value="PHOSPHOSERINE PHOSPHATASE"/>
    <property type="match status" value="1"/>
</dbReference>
<evidence type="ECO:0000256" key="9">
    <source>
        <dbReference type="ARBA" id="ARBA00048138"/>
    </source>
</evidence>
<dbReference type="SUPFAM" id="SSF56784">
    <property type="entry name" value="HAD-like"/>
    <property type="match status" value="1"/>
</dbReference>
<keyword evidence="8" id="KW-0718">Serine biosynthesis</keyword>
<dbReference type="EMBL" id="JBBYHS010000007">
    <property type="protein sequence ID" value="MEL1253623.1"/>
    <property type="molecule type" value="Genomic_DNA"/>
</dbReference>
<evidence type="ECO:0000256" key="2">
    <source>
        <dbReference type="ARBA" id="ARBA00005135"/>
    </source>
</evidence>
<comment type="pathway">
    <text evidence="2">Amino-acid biosynthesis; L-serine biosynthesis; L-serine from 3-phospho-D-glycerate: step 3/3.</text>
</comment>
<comment type="cofactor">
    <cofactor evidence="1">
        <name>Mg(2+)</name>
        <dbReference type="ChEBI" id="CHEBI:18420"/>
    </cofactor>
</comment>
<sequence>MKKTIKKAGLKLAVFFVFLIMVIGCKKENEKTEIKIDNTENSSPEDKTPLASWNDTKVKQDIIAYVKDVTNSESSNFIPVKDRIATFDNDGTLWSEQPFYFQLFFALDQVKALAPKHPEWKDKQPFKAVLENNMEELMKQGKPGLLQIVAVSHAGMSTDEFEANVTKWINSAQHPIKKKLYKELIYQPMLELVKYLQDNQFKVFIVSGGGIDFMRAWAEDVYGIPKDQIVGSTLQAKYDYNNGKPFITKLPALDFNDDKEGKPVAIEKYIGKKPVFAAGNSDGDLQMLQWAASNKYKNFELYVHHTDSVREWAYDRKSPVGTLNKGLDEGKAKNWAFADMKNDWKVIFPGN</sequence>
<keyword evidence="12" id="KW-1185">Reference proteome</keyword>
<comment type="caution">
    <text evidence="11">The sequence shown here is derived from an EMBL/GenBank/DDBJ whole genome shotgun (WGS) entry which is preliminary data.</text>
</comment>
<dbReference type="CDD" id="cd01427">
    <property type="entry name" value="HAD_like"/>
    <property type="match status" value="1"/>
</dbReference>
<gene>
    <name evidence="11" type="ORF">AAEO57_07550</name>
</gene>